<evidence type="ECO:0000256" key="4">
    <source>
        <dbReference type="ARBA" id="ARBA00022691"/>
    </source>
</evidence>
<dbReference type="EMBL" id="BARS01017022">
    <property type="protein sequence ID" value="GAF93356.1"/>
    <property type="molecule type" value="Genomic_DNA"/>
</dbReference>
<dbReference type="Pfam" id="PF01555">
    <property type="entry name" value="N6_N4_Mtase"/>
    <property type="match status" value="1"/>
</dbReference>
<dbReference type="PRINTS" id="PR00506">
    <property type="entry name" value="D21N6MTFRASE"/>
</dbReference>
<evidence type="ECO:0000256" key="3">
    <source>
        <dbReference type="ARBA" id="ARBA00022679"/>
    </source>
</evidence>
<accession>X0U1V2</accession>
<comment type="caution">
    <text evidence="6">The sequence shown here is derived from an EMBL/GenBank/DDBJ whole genome shotgun (WGS) entry which is preliminary data.</text>
</comment>
<organism evidence="6">
    <name type="scientific">marine sediment metagenome</name>
    <dbReference type="NCBI Taxonomy" id="412755"/>
    <lineage>
        <taxon>unclassified sequences</taxon>
        <taxon>metagenomes</taxon>
        <taxon>ecological metagenomes</taxon>
    </lineage>
</organism>
<dbReference type="GO" id="GO:0008170">
    <property type="term" value="F:N-methyltransferase activity"/>
    <property type="evidence" value="ECO:0007669"/>
    <property type="project" value="InterPro"/>
</dbReference>
<evidence type="ECO:0000313" key="6">
    <source>
        <dbReference type="EMBL" id="GAF93356.1"/>
    </source>
</evidence>
<name>X0U1V2_9ZZZZ</name>
<reference evidence="6" key="1">
    <citation type="journal article" date="2014" name="Front. Microbiol.">
        <title>High frequency of phylogenetically diverse reductive dehalogenase-homologous genes in deep subseafloor sedimentary metagenomes.</title>
        <authorList>
            <person name="Kawai M."/>
            <person name="Futagami T."/>
            <person name="Toyoda A."/>
            <person name="Takaki Y."/>
            <person name="Nishi S."/>
            <person name="Hori S."/>
            <person name="Arai W."/>
            <person name="Tsubouchi T."/>
            <person name="Morono Y."/>
            <person name="Uchiyama I."/>
            <person name="Ito T."/>
            <person name="Fujiyama A."/>
            <person name="Inagaki F."/>
            <person name="Takami H."/>
        </authorList>
    </citation>
    <scope>NUCLEOTIDE SEQUENCE</scope>
    <source>
        <strain evidence="6">Expedition CK06-06</strain>
    </source>
</reference>
<keyword evidence="4" id="KW-0949">S-adenosyl-L-methionine</keyword>
<keyword evidence="2" id="KW-0489">Methyltransferase</keyword>
<evidence type="ECO:0000256" key="1">
    <source>
        <dbReference type="ARBA" id="ARBA00006594"/>
    </source>
</evidence>
<sequence length="106" mass="12512">MSKLLNRIICGDCIEVLSKAREPFADLIFADPPFNIGYKYDKYYDKVKKKNYIAWTKDWMTTCKNVLKPHGSFYIAIGDEYAANVKIIADELGLFMRNWIIWHYTF</sequence>
<dbReference type="AlphaFoldDB" id="X0U1V2"/>
<proteinExistence type="inferred from homology"/>
<evidence type="ECO:0000259" key="5">
    <source>
        <dbReference type="Pfam" id="PF01555"/>
    </source>
</evidence>
<dbReference type="GO" id="GO:0003677">
    <property type="term" value="F:DNA binding"/>
    <property type="evidence" value="ECO:0007669"/>
    <property type="project" value="InterPro"/>
</dbReference>
<evidence type="ECO:0000256" key="2">
    <source>
        <dbReference type="ARBA" id="ARBA00022603"/>
    </source>
</evidence>
<protein>
    <recommendedName>
        <fullName evidence="5">DNA methylase N-4/N-6 domain-containing protein</fullName>
    </recommendedName>
</protein>
<dbReference type="SUPFAM" id="SSF53335">
    <property type="entry name" value="S-adenosyl-L-methionine-dependent methyltransferases"/>
    <property type="match status" value="1"/>
</dbReference>
<feature type="non-terminal residue" evidence="6">
    <location>
        <position position="106"/>
    </location>
</feature>
<gene>
    <name evidence="6" type="ORF">S01H1_27902</name>
</gene>
<comment type="similarity">
    <text evidence="1">Belongs to the N(4)/N(6)-methyltransferase family.</text>
</comment>
<dbReference type="InterPro" id="IPR002052">
    <property type="entry name" value="DNA_methylase_N6_adenine_CS"/>
</dbReference>
<feature type="domain" description="DNA methylase N-4/N-6" evidence="5">
    <location>
        <begin position="26"/>
        <end position="105"/>
    </location>
</feature>
<dbReference type="PROSITE" id="PS00092">
    <property type="entry name" value="N6_MTASE"/>
    <property type="match status" value="1"/>
</dbReference>
<dbReference type="InterPro" id="IPR002941">
    <property type="entry name" value="DNA_methylase_N4/N6"/>
</dbReference>
<dbReference type="Gene3D" id="3.40.50.150">
    <property type="entry name" value="Vaccinia Virus protein VP39"/>
    <property type="match status" value="1"/>
</dbReference>
<dbReference type="InterPro" id="IPR002295">
    <property type="entry name" value="N4/N6-MTase_EcoPI_Mod-like"/>
</dbReference>
<keyword evidence="3" id="KW-0808">Transferase</keyword>
<dbReference type="InterPro" id="IPR029063">
    <property type="entry name" value="SAM-dependent_MTases_sf"/>
</dbReference>
<dbReference type="GO" id="GO:0032259">
    <property type="term" value="P:methylation"/>
    <property type="evidence" value="ECO:0007669"/>
    <property type="project" value="UniProtKB-KW"/>
</dbReference>